<dbReference type="Proteomes" id="UP001370299">
    <property type="component" value="Unassembled WGS sequence"/>
</dbReference>
<sequence length="160" mass="17066">MSTQPTSHSETTGNERGSRARAYFTALVRHETDLWNTVERRMRGEGVLSLARLEVLRVVDSAPTGARVQDVATGVGTSIAAASRLLDRLAADGLIRREPDPGDRRSVRSMLSAQGRDAVAVAQERFEAALDTVLAAADIEAIASATAALGRLQAALEEAR</sequence>
<evidence type="ECO:0000313" key="5">
    <source>
        <dbReference type="EMBL" id="MEK0172582.1"/>
    </source>
</evidence>
<dbReference type="InterPro" id="IPR023187">
    <property type="entry name" value="Tscrpt_reg_MarR-type_CS"/>
</dbReference>
<name>A0ABU8YDF6_9MICO</name>
<keyword evidence="6" id="KW-1185">Reference proteome</keyword>
<dbReference type="EMBL" id="JBBLYY010000067">
    <property type="protein sequence ID" value="MEK0172582.1"/>
    <property type="molecule type" value="Genomic_DNA"/>
</dbReference>
<reference evidence="5 6" key="1">
    <citation type="submission" date="2024-03" db="EMBL/GenBank/DDBJ databases">
        <title>Whole genomes of four grape xylem sap localized bacterial endophytes.</title>
        <authorList>
            <person name="Kumar G."/>
            <person name="Savka M.A."/>
        </authorList>
    </citation>
    <scope>NUCLEOTIDE SEQUENCE [LARGE SCALE GENOMIC DNA]</scope>
    <source>
        <strain evidence="5 6">RIT_GXS8</strain>
    </source>
</reference>
<protein>
    <submittedName>
        <fullName evidence="5">MarR family transcriptional regulator</fullName>
    </submittedName>
</protein>
<dbReference type="PROSITE" id="PS01117">
    <property type="entry name" value="HTH_MARR_1"/>
    <property type="match status" value="1"/>
</dbReference>
<dbReference type="InterPro" id="IPR036388">
    <property type="entry name" value="WH-like_DNA-bd_sf"/>
</dbReference>
<gene>
    <name evidence="5" type="ORF">WMN62_13990</name>
</gene>
<evidence type="ECO:0000256" key="2">
    <source>
        <dbReference type="ARBA" id="ARBA00023125"/>
    </source>
</evidence>
<evidence type="ECO:0000256" key="1">
    <source>
        <dbReference type="ARBA" id="ARBA00023015"/>
    </source>
</evidence>
<dbReference type="InterPro" id="IPR039422">
    <property type="entry name" value="MarR/SlyA-like"/>
</dbReference>
<keyword evidence="3" id="KW-0804">Transcription</keyword>
<dbReference type="SUPFAM" id="SSF46785">
    <property type="entry name" value="Winged helix' DNA-binding domain"/>
    <property type="match status" value="1"/>
</dbReference>
<dbReference type="SMART" id="SM00347">
    <property type="entry name" value="HTH_MARR"/>
    <property type="match status" value="1"/>
</dbReference>
<keyword evidence="2" id="KW-0238">DNA-binding</keyword>
<dbReference type="PANTHER" id="PTHR33164">
    <property type="entry name" value="TRANSCRIPTIONAL REGULATOR, MARR FAMILY"/>
    <property type="match status" value="1"/>
</dbReference>
<dbReference type="Gene3D" id="1.10.10.10">
    <property type="entry name" value="Winged helix-like DNA-binding domain superfamily/Winged helix DNA-binding domain"/>
    <property type="match status" value="1"/>
</dbReference>
<feature type="domain" description="HTH marR-type" evidence="4">
    <location>
        <begin position="20"/>
        <end position="154"/>
    </location>
</feature>
<evidence type="ECO:0000256" key="3">
    <source>
        <dbReference type="ARBA" id="ARBA00023163"/>
    </source>
</evidence>
<evidence type="ECO:0000313" key="6">
    <source>
        <dbReference type="Proteomes" id="UP001370299"/>
    </source>
</evidence>
<dbReference type="InterPro" id="IPR000835">
    <property type="entry name" value="HTH_MarR-typ"/>
</dbReference>
<accession>A0ABU8YDF6</accession>
<dbReference type="InterPro" id="IPR036390">
    <property type="entry name" value="WH_DNA-bd_sf"/>
</dbReference>
<keyword evidence="1" id="KW-0805">Transcription regulation</keyword>
<dbReference type="Pfam" id="PF01047">
    <property type="entry name" value="MarR"/>
    <property type="match status" value="1"/>
</dbReference>
<proteinExistence type="predicted"/>
<dbReference type="RefSeq" id="WP_340196673.1">
    <property type="nucleotide sequence ID" value="NZ_JBBKAP010000042.1"/>
</dbReference>
<dbReference type="PANTHER" id="PTHR33164:SF43">
    <property type="entry name" value="HTH-TYPE TRANSCRIPTIONAL REPRESSOR YETL"/>
    <property type="match status" value="1"/>
</dbReference>
<dbReference type="PROSITE" id="PS50995">
    <property type="entry name" value="HTH_MARR_2"/>
    <property type="match status" value="1"/>
</dbReference>
<evidence type="ECO:0000259" key="4">
    <source>
        <dbReference type="PROSITE" id="PS50995"/>
    </source>
</evidence>
<organism evidence="5 6">
    <name type="scientific">Curtobacterium citreum</name>
    <dbReference type="NCBI Taxonomy" id="2036"/>
    <lineage>
        <taxon>Bacteria</taxon>
        <taxon>Bacillati</taxon>
        <taxon>Actinomycetota</taxon>
        <taxon>Actinomycetes</taxon>
        <taxon>Micrococcales</taxon>
        <taxon>Microbacteriaceae</taxon>
        <taxon>Curtobacterium</taxon>
    </lineage>
</organism>
<comment type="caution">
    <text evidence="5">The sequence shown here is derived from an EMBL/GenBank/DDBJ whole genome shotgun (WGS) entry which is preliminary data.</text>
</comment>